<dbReference type="GO" id="GO:0005245">
    <property type="term" value="F:voltage-gated calcium channel activity"/>
    <property type="evidence" value="ECO:0007669"/>
    <property type="project" value="InterPro"/>
</dbReference>
<dbReference type="Gene3D" id="3.40.50.300">
    <property type="entry name" value="P-loop containing nucleotide triphosphate hydrolases"/>
    <property type="match status" value="1"/>
</dbReference>
<dbReference type="OrthoDB" id="5962384at2759"/>
<evidence type="ECO:0000313" key="5">
    <source>
        <dbReference type="EMBL" id="MBY70600.1"/>
    </source>
</evidence>
<accession>A0A2S2PZ09</accession>
<organism evidence="5">
    <name type="scientific">Sipha flava</name>
    <name type="common">yellow sugarcane aphid</name>
    <dbReference type="NCBI Taxonomy" id="143950"/>
    <lineage>
        <taxon>Eukaryota</taxon>
        <taxon>Metazoa</taxon>
        <taxon>Ecdysozoa</taxon>
        <taxon>Arthropoda</taxon>
        <taxon>Hexapoda</taxon>
        <taxon>Insecta</taxon>
        <taxon>Pterygota</taxon>
        <taxon>Neoptera</taxon>
        <taxon>Paraneoptera</taxon>
        <taxon>Hemiptera</taxon>
        <taxon>Sternorrhyncha</taxon>
        <taxon>Aphidomorpha</taxon>
        <taxon>Aphidoidea</taxon>
        <taxon>Aphididae</taxon>
        <taxon>Sipha</taxon>
    </lineage>
</organism>
<feature type="compositionally biased region" description="Polar residues" evidence="3">
    <location>
        <begin position="330"/>
        <end position="340"/>
    </location>
</feature>
<keyword evidence="2" id="KW-0597">Phosphoprotein</keyword>
<dbReference type="Proteomes" id="UP000694846">
    <property type="component" value="Unplaced"/>
</dbReference>
<dbReference type="CDD" id="cd11863">
    <property type="entry name" value="SH3_CACNB"/>
    <property type="match status" value="1"/>
</dbReference>
<dbReference type="SUPFAM" id="SSF50044">
    <property type="entry name" value="SH3-domain"/>
    <property type="match status" value="1"/>
</dbReference>
<dbReference type="PANTHER" id="PTHR11824">
    <property type="entry name" value="VOLTAGE-DEPENDENT CALCIUM CHANNEL BETA SUBUNIT"/>
    <property type="match status" value="1"/>
</dbReference>
<keyword evidence="6" id="KW-1185">Reference proteome</keyword>
<dbReference type="InterPro" id="IPR000584">
    <property type="entry name" value="VDCC_L_bsu"/>
</dbReference>
<evidence type="ECO:0000256" key="1">
    <source>
        <dbReference type="ARBA" id="ARBA00022443"/>
    </source>
</evidence>
<dbReference type="InterPro" id="IPR036028">
    <property type="entry name" value="SH3-like_dom_sf"/>
</dbReference>
<protein>
    <submittedName>
        <fullName evidence="5 7">Voltage-dependent L-type calcium channel subunit beta-2</fullName>
    </submittedName>
</protein>
<dbReference type="EMBL" id="GGMS01001397">
    <property type="protein sequence ID" value="MBY70600.1"/>
    <property type="molecule type" value="Transcribed_RNA"/>
</dbReference>
<feature type="domain" description="Guanylate kinase/L-type calcium channel beta subunit" evidence="4">
    <location>
        <begin position="139"/>
        <end position="323"/>
    </location>
</feature>
<dbReference type="RefSeq" id="XP_025420310.1">
    <property type="nucleotide sequence ID" value="XM_025564525.1"/>
</dbReference>
<evidence type="ECO:0000259" key="4">
    <source>
        <dbReference type="SMART" id="SM00072"/>
    </source>
</evidence>
<dbReference type="PRINTS" id="PR01626">
    <property type="entry name" value="LCACHANNELB"/>
</dbReference>
<evidence type="ECO:0000256" key="3">
    <source>
        <dbReference type="SAM" id="MobiDB-lite"/>
    </source>
</evidence>
<dbReference type="Pfam" id="PF00625">
    <property type="entry name" value="Guanylate_kin"/>
    <property type="match status" value="1"/>
</dbReference>
<dbReference type="InterPro" id="IPR008145">
    <property type="entry name" value="GK/Ca_channel_bsu"/>
</dbReference>
<feature type="region of interest" description="Disordered" evidence="3">
    <location>
        <begin position="330"/>
        <end position="364"/>
    </location>
</feature>
<name>A0A2S2PZ09_9HEMI</name>
<gene>
    <name evidence="5" type="primary">CACNB2_0</name>
    <name evidence="7" type="synonym">LOC112690507</name>
    <name evidence="5" type="ORF">g.173061</name>
</gene>
<keyword evidence="1" id="KW-0728">SH3 domain</keyword>
<reference evidence="5" key="1">
    <citation type="submission" date="2018-04" db="EMBL/GenBank/DDBJ databases">
        <title>Transcriptome assembly of Sipha flava.</title>
        <authorList>
            <person name="Scully E.D."/>
            <person name="Geib S.M."/>
            <person name="Palmer N.A."/>
            <person name="Koch K."/>
            <person name="Bradshaw J."/>
            <person name="Heng-Moss T."/>
            <person name="Sarath G."/>
        </authorList>
    </citation>
    <scope>NUCLEOTIDE SEQUENCE</scope>
</reference>
<dbReference type="SUPFAM" id="SSF52540">
    <property type="entry name" value="P-loop containing nucleoside triphosphate hydrolases"/>
    <property type="match status" value="1"/>
</dbReference>
<reference evidence="7" key="2">
    <citation type="submission" date="2025-04" db="UniProtKB">
        <authorList>
            <consortium name="RefSeq"/>
        </authorList>
    </citation>
    <scope>IDENTIFICATION</scope>
    <source>
        <tissue evidence="7">Whole body</tissue>
    </source>
</reference>
<dbReference type="GO" id="GO:0005891">
    <property type="term" value="C:voltage-gated calcium channel complex"/>
    <property type="evidence" value="ECO:0007669"/>
    <property type="project" value="InterPro"/>
</dbReference>
<evidence type="ECO:0000313" key="6">
    <source>
        <dbReference type="Proteomes" id="UP000694846"/>
    </source>
</evidence>
<dbReference type="AlphaFoldDB" id="A0A2S2PZ09"/>
<evidence type="ECO:0000256" key="2">
    <source>
        <dbReference type="ARBA" id="ARBA00022553"/>
    </source>
</evidence>
<dbReference type="FunFam" id="3.40.50.300:FF:000432">
    <property type="entry name" value="Voltage-dependent L-type calcium channel subunit beta-1 isoform 1"/>
    <property type="match status" value="1"/>
</dbReference>
<evidence type="ECO:0000313" key="7">
    <source>
        <dbReference type="RefSeq" id="XP_025420310.1"/>
    </source>
</evidence>
<proteinExistence type="predicted"/>
<dbReference type="InterPro" id="IPR027417">
    <property type="entry name" value="P-loop_NTPase"/>
</dbReference>
<dbReference type="Gene3D" id="2.30.30.40">
    <property type="entry name" value="SH3 Domains"/>
    <property type="match status" value="1"/>
</dbReference>
<sequence length="364" mass="41586">MQTKSVAFAIRTNVAFDGEKDNDLPIHGCCAISFDAQTFLHIKEKYDNNWWIGRLVRENSDMGFVPSPIKLEVLRMMDQSQTSTTSTSKKLPLFNLAKIDNPIEHNRVSTLTVPTPKNKQNIFFKKQVIPPPPYDVVPAMRPVVLVGPSLKGYEVTDMMQKALFDFLKHRFEGRIIITRITADISLAKKTLFNNPSKRTIIEREPGLKSQCNVMINVQQEVERIFELAQTLQLVVLDCDTINHPSQLAKTSLAPIIVYIKVSPQILQRLIKSRGKSQSRHLNVQMVTSEKLAQCSPKMFDVILDENRLEEACEHISEYLESYWRATHPPLTQNPNESQLFTKPKRSPNIDFSPEISKLNNSTRE</sequence>
<dbReference type="SMART" id="SM00072">
    <property type="entry name" value="GuKc"/>
    <property type="match status" value="1"/>
</dbReference>